<dbReference type="EMBL" id="CP133613">
    <property type="protein sequence ID" value="WMV16125.1"/>
    <property type="molecule type" value="Genomic_DNA"/>
</dbReference>
<proteinExistence type="predicted"/>
<gene>
    <name evidence="7" type="ORF">MTR67_009510</name>
</gene>
<evidence type="ECO:0000256" key="3">
    <source>
        <dbReference type="ARBA" id="ARBA00022737"/>
    </source>
</evidence>
<feature type="compositionally biased region" description="Polar residues" evidence="6">
    <location>
        <begin position="339"/>
        <end position="350"/>
    </location>
</feature>
<dbReference type="GO" id="GO:0000922">
    <property type="term" value="C:spindle pole"/>
    <property type="evidence" value="ECO:0007669"/>
    <property type="project" value="TreeGrafter"/>
</dbReference>
<evidence type="ECO:0000313" key="8">
    <source>
        <dbReference type="Proteomes" id="UP001234989"/>
    </source>
</evidence>
<sequence>MVTTYQMKSLSTLELMLEELQQEDEETNDLPPPLPVRPVIKARLPKGRRKLTPFGKEKRNLKDIRAQENAFVDQWSTSEERDSAAMTDKICLMVDQRDGAELSRVLQIQRCFRGYQARQYYHELKTGAVALQSFVRGEIERKYYQGLTRRLAAIIFIQKHIKKHHHKRTERQRTAAICLQSVSRGWLIRKKSNLSGDEKRSCVVQNIREKNDLDNKEPETKVPRSILLDLQRHILKTEAALERKKEENAALRLHIQHYEIKWNQYESKMKAMEKMWQDQLTSIQISLAAEREKHGDEKTKGKLRLLILQDQDENVHNRFPRTTSLRTSALNHPDEVHDTQPQPSGRSNPNNKCVNHHVMDMVNHYQNFVVHDQCNSGEEGSALRPNDELQKLKIRFEAWKKDYKNKLREAKATMKQLGHSERGKGSKIWCGR</sequence>
<keyword evidence="3" id="KW-0677">Repeat</keyword>
<feature type="coiled-coil region" evidence="5">
    <location>
        <begin position="227"/>
        <end position="261"/>
    </location>
</feature>
<dbReference type="GO" id="GO:0005516">
    <property type="term" value="F:calmodulin binding"/>
    <property type="evidence" value="ECO:0007669"/>
    <property type="project" value="UniProtKB-KW"/>
</dbReference>
<protein>
    <submittedName>
        <fullName evidence="7">Uncharacterized protein</fullName>
    </submittedName>
</protein>
<dbReference type="Proteomes" id="UP001234989">
    <property type="component" value="Chromosome 2"/>
</dbReference>
<keyword evidence="5" id="KW-0175">Coiled coil</keyword>
<evidence type="ECO:0000313" key="7">
    <source>
        <dbReference type="EMBL" id="WMV16125.1"/>
    </source>
</evidence>
<dbReference type="InterPro" id="IPR051185">
    <property type="entry name" value="ASPM"/>
</dbReference>
<reference evidence="7" key="1">
    <citation type="submission" date="2023-08" db="EMBL/GenBank/DDBJ databases">
        <title>A de novo genome assembly of Solanum verrucosum Schlechtendal, a Mexican diploid species geographically isolated from the other diploid A-genome species in potato relatives.</title>
        <authorList>
            <person name="Hosaka K."/>
        </authorList>
    </citation>
    <scope>NUCLEOTIDE SEQUENCE</scope>
    <source>
        <tissue evidence="7">Young leaves</tissue>
    </source>
</reference>
<dbReference type="PROSITE" id="PS50096">
    <property type="entry name" value="IQ"/>
    <property type="match status" value="3"/>
</dbReference>
<dbReference type="GO" id="GO:0000278">
    <property type="term" value="P:mitotic cell cycle"/>
    <property type="evidence" value="ECO:0007669"/>
    <property type="project" value="TreeGrafter"/>
</dbReference>
<evidence type="ECO:0000256" key="1">
    <source>
        <dbReference type="ARBA" id="ARBA00004496"/>
    </source>
</evidence>
<evidence type="ECO:0000256" key="6">
    <source>
        <dbReference type="SAM" id="MobiDB-lite"/>
    </source>
</evidence>
<keyword evidence="8" id="KW-1185">Reference proteome</keyword>
<dbReference type="PANTHER" id="PTHR22706:SF1">
    <property type="entry name" value="ASSEMBLY FACTOR FOR SPINDLE MICROTUBULES"/>
    <property type="match status" value="1"/>
</dbReference>
<dbReference type="GO" id="GO:0051295">
    <property type="term" value="P:establishment of meiotic spindle localization"/>
    <property type="evidence" value="ECO:0007669"/>
    <property type="project" value="TreeGrafter"/>
</dbReference>
<dbReference type="InterPro" id="IPR027417">
    <property type="entry name" value="P-loop_NTPase"/>
</dbReference>
<evidence type="ECO:0000256" key="4">
    <source>
        <dbReference type="ARBA" id="ARBA00022860"/>
    </source>
</evidence>
<evidence type="ECO:0000256" key="2">
    <source>
        <dbReference type="ARBA" id="ARBA00022490"/>
    </source>
</evidence>
<name>A0AAF0Q7B4_SOLVR</name>
<feature type="coiled-coil region" evidence="5">
    <location>
        <begin position="389"/>
        <end position="420"/>
    </location>
</feature>
<dbReference type="PANTHER" id="PTHR22706">
    <property type="entry name" value="ASSEMBLY FACTOR FOR SPINDLE MICROTUBULES"/>
    <property type="match status" value="1"/>
</dbReference>
<dbReference type="AlphaFoldDB" id="A0AAF0Q7B4"/>
<dbReference type="GO" id="GO:0007051">
    <property type="term" value="P:spindle organization"/>
    <property type="evidence" value="ECO:0007669"/>
    <property type="project" value="TreeGrafter"/>
</dbReference>
<dbReference type="Gene3D" id="1.20.5.190">
    <property type="match status" value="1"/>
</dbReference>
<comment type="subcellular location">
    <subcellularLocation>
        <location evidence="1">Cytoplasm</location>
    </subcellularLocation>
</comment>
<dbReference type="Pfam" id="PF00612">
    <property type="entry name" value="IQ"/>
    <property type="match status" value="3"/>
</dbReference>
<dbReference type="SUPFAM" id="SSF52540">
    <property type="entry name" value="P-loop containing nucleoside triphosphate hydrolases"/>
    <property type="match status" value="1"/>
</dbReference>
<feature type="region of interest" description="Disordered" evidence="6">
    <location>
        <begin position="325"/>
        <end position="350"/>
    </location>
</feature>
<accession>A0AAF0Q7B4</accession>
<evidence type="ECO:0000256" key="5">
    <source>
        <dbReference type="SAM" id="Coils"/>
    </source>
</evidence>
<keyword evidence="4" id="KW-0112">Calmodulin-binding</keyword>
<dbReference type="InterPro" id="IPR000048">
    <property type="entry name" value="IQ_motif_EF-hand-BS"/>
</dbReference>
<dbReference type="SMART" id="SM00015">
    <property type="entry name" value="IQ"/>
    <property type="match status" value="3"/>
</dbReference>
<dbReference type="GO" id="GO:0005737">
    <property type="term" value="C:cytoplasm"/>
    <property type="evidence" value="ECO:0007669"/>
    <property type="project" value="UniProtKB-SubCell"/>
</dbReference>
<keyword evidence="2" id="KW-0963">Cytoplasm</keyword>
<organism evidence="7 8">
    <name type="scientific">Solanum verrucosum</name>
    <dbReference type="NCBI Taxonomy" id="315347"/>
    <lineage>
        <taxon>Eukaryota</taxon>
        <taxon>Viridiplantae</taxon>
        <taxon>Streptophyta</taxon>
        <taxon>Embryophyta</taxon>
        <taxon>Tracheophyta</taxon>
        <taxon>Spermatophyta</taxon>
        <taxon>Magnoliopsida</taxon>
        <taxon>eudicotyledons</taxon>
        <taxon>Gunneridae</taxon>
        <taxon>Pentapetalae</taxon>
        <taxon>asterids</taxon>
        <taxon>lamiids</taxon>
        <taxon>Solanales</taxon>
        <taxon>Solanaceae</taxon>
        <taxon>Solanoideae</taxon>
        <taxon>Solaneae</taxon>
        <taxon>Solanum</taxon>
    </lineage>
</organism>